<keyword evidence="3" id="KW-1185">Reference proteome</keyword>
<organism evidence="2 3">
    <name type="scientific">Haloarcula rubra</name>
    <dbReference type="NCBI Taxonomy" id="2487747"/>
    <lineage>
        <taxon>Archaea</taxon>
        <taxon>Methanobacteriati</taxon>
        <taxon>Methanobacteriota</taxon>
        <taxon>Stenosarchaea group</taxon>
        <taxon>Halobacteria</taxon>
        <taxon>Halobacteriales</taxon>
        <taxon>Haloarculaceae</taxon>
        <taxon>Haloarcula</taxon>
    </lineage>
</organism>
<accession>A0AAW4PWQ2</accession>
<dbReference type="Proteomes" id="UP001430377">
    <property type="component" value="Unassembled WGS sequence"/>
</dbReference>
<comment type="caution">
    <text evidence="2">The sequence shown here is derived from an EMBL/GenBank/DDBJ whole genome shotgun (WGS) entry which is preliminary data.</text>
</comment>
<sequence>MGESDTAVLLQSEQEWSNTEPSIAVVEAIAGLENVEAKDLAPRLFDCADPESLNTLITDNSEIAISFPYEDYRIQIDGNTLSVSYD</sequence>
<dbReference type="Pfam" id="PF18545">
    <property type="entry name" value="HalOD1"/>
    <property type="match status" value="1"/>
</dbReference>
<feature type="domain" description="Halobacterial output" evidence="1">
    <location>
        <begin position="18"/>
        <end position="79"/>
    </location>
</feature>
<evidence type="ECO:0000313" key="3">
    <source>
        <dbReference type="Proteomes" id="UP001430377"/>
    </source>
</evidence>
<dbReference type="InterPro" id="IPR040624">
    <property type="entry name" value="HalOD1"/>
</dbReference>
<proteinExistence type="predicted"/>
<dbReference type="EMBL" id="RKLR01000016">
    <property type="protein sequence ID" value="MBX0325609.1"/>
    <property type="molecule type" value="Genomic_DNA"/>
</dbReference>
<evidence type="ECO:0000259" key="1">
    <source>
        <dbReference type="Pfam" id="PF18545"/>
    </source>
</evidence>
<dbReference type="AlphaFoldDB" id="A0AAW4PWQ2"/>
<name>A0AAW4PWQ2_9EURY</name>
<reference evidence="2 3" key="1">
    <citation type="submission" date="2021-06" db="EMBL/GenBank/DDBJ databases">
        <title>Halomicroarcula sp. a new haloarchaeum isolated from saline soil.</title>
        <authorList>
            <person name="Duran-Viseras A."/>
            <person name="Sanchez-Porro C."/>
            <person name="Ventosa A."/>
        </authorList>
    </citation>
    <scope>NUCLEOTIDE SEQUENCE [LARGE SCALE GENOMIC DNA]</scope>
    <source>
        <strain evidence="2 3">F13</strain>
    </source>
</reference>
<evidence type="ECO:0000313" key="2">
    <source>
        <dbReference type="EMBL" id="MBX0325609.1"/>
    </source>
</evidence>
<dbReference type="RefSeq" id="WP_220620472.1">
    <property type="nucleotide sequence ID" value="NZ_RKLR01000016.1"/>
</dbReference>
<gene>
    <name evidence="2" type="ORF">EGH21_21535</name>
</gene>
<protein>
    <recommendedName>
        <fullName evidence="1">Halobacterial output domain-containing protein</fullName>
    </recommendedName>
</protein>